<accession>A0A542TH26</accession>
<feature type="compositionally biased region" description="Basic and acidic residues" evidence="1">
    <location>
        <begin position="52"/>
        <end position="74"/>
    </location>
</feature>
<sequence length="274" mass="30835">MAATPAESMVSVSSRRFTADAAPSDVEQDRQEFEGGTLEDNSNALPVSVAERLSRHGSGEWQERDVHQQHGVQEEHHAVDTADVVEHDVVVGPHLADQHERKDVRQVGRPERGQAVHQVARVMRRADLQHKQRDGDGDDAVAEGDHPGRIALHAERRRSSSRSIWSMNRLSHCPNLRHRTLPPAHLRTVVLALQEPKSPSRRRRLEAAIASADHSAPSWSRRWLHLTSDENRAPAGSMRCRRGRRTWRSSRSRGAPGQRRARSRPATRREVPCA</sequence>
<keyword evidence="3" id="KW-1185">Reference proteome</keyword>
<gene>
    <name evidence="2" type="ORF">FB563_6207</name>
</gene>
<dbReference type="EMBL" id="VFNX01000002">
    <property type="protein sequence ID" value="TQK86123.1"/>
    <property type="molecule type" value="Genomic_DNA"/>
</dbReference>
<proteinExistence type="predicted"/>
<evidence type="ECO:0000313" key="3">
    <source>
        <dbReference type="Proteomes" id="UP000318103"/>
    </source>
</evidence>
<organism evidence="2 3">
    <name type="scientific">Streptomyces puniciscabiei</name>
    <dbReference type="NCBI Taxonomy" id="164348"/>
    <lineage>
        <taxon>Bacteria</taxon>
        <taxon>Bacillati</taxon>
        <taxon>Actinomycetota</taxon>
        <taxon>Actinomycetes</taxon>
        <taxon>Kitasatosporales</taxon>
        <taxon>Streptomycetaceae</taxon>
        <taxon>Streptomyces</taxon>
    </lineage>
</organism>
<protein>
    <submittedName>
        <fullName evidence="2">Uncharacterized protein</fullName>
    </submittedName>
</protein>
<dbReference type="Proteomes" id="UP000318103">
    <property type="component" value="Unassembled WGS sequence"/>
</dbReference>
<feature type="region of interest" description="Disordered" evidence="1">
    <location>
        <begin position="1"/>
        <end position="74"/>
    </location>
</feature>
<evidence type="ECO:0000256" key="1">
    <source>
        <dbReference type="SAM" id="MobiDB-lite"/>
    </source>
</evidence>
<feature type="compositionally biased region" description="Basic residues" evidence="1">
    <location>
        <begin position="239"/>
        <end position="251"/>
    </location>
</feature>
<evidence type="ECO:0000313" key="2">
    <source>
        <dbReference type="EMBL" id="TQK86123.1"/>
    </source>
</evidence>
<comment type="caution">
    <text evidence="2">The sequence shown here is derived from an EMBL/GenBank/DDBJ whole genome shotgun (WGS) entry which is preliminary data.</text>
</comment>
<feature type="compositionally biased region" description="Basic and acidic residues" evidence="1">
    <location>
        <begin position="126"/>
        <end position="135"/>
    </location>
</feature>
<name>A0A542TH26_9ACTN</name>
<feature type="region of interest" description="Disordered" evidence="1">
    <location>
        <begin position="230"/>
        <end position="274"/>
    </location>
</feature>
<feature type="region of interest" description="Disordered" evidence="1">
    <location>
        <begin position="126"/>
        <end position="146"/>
    </location>
</feature>
<reference evidence="2 3" key="1">
    <citation type="submission" date="2019-06" db="EMBL/GenBank/DDBJ databases">
        <title>Sequencing the genomes of 1000 actinobacteria strains.</title>
        <authorList>
            <person name="Klenk H.-P."/>
        </authorList>
    </citation>
    <scope>NUCLEOTIDE SEQUENCE [LARGE SCALE GENOMIC DNA]</scope>
    <source>
        <strain evidence="2 3">DSM 41929</strain>
    </source>
</reference>
<dbReference type="AlphaFoldDB" id="A0A542TH26"/>